<dbReference type="SUPFAM" id="SSF52540">
    <property type="entry name" value="P-loop containing nucleoside triphosphate hydrolases"/>
    <property type="match status" value="1"/>
</dbReference>
<evidence type="ECO:0000256" key="1">
    <source>
        <dbReference type="ARBA" id="ARBA00022741"/>
    </source>
</evidence>
<dbReference type="Proteomes" id="UP000683360">
    <property type="component" value="Unassembled WGS sequence"/>
</dbReference>
<dbReference type="InterPro" id="IPR001806">
    <property type="entry name" value="Small_GTPase"/>
</dbReference>
<evidence type="ECO:0000313" key="4">
    <source>
        <dbReference type="Proteomes" id="UP000683360"/>
    </source>
</evidence>
<dbReference type="PANTHER" id="PTHR24072">
    <property type="entry name" value="RHO FAMILY GTPASE"/>
    <property type="match status" value="1"/>
</dbReference>
<name>A0A8S3S9L6_MYTED</name>
<keyword evidence="2" id="KW-0342">GTP-binding</keyword>
<keyword evidence="1" id="KW-0547">Nucleotide-binding</keyword>
<dbReference type="Pfam" id="PF00071">
    <property type="entry name" value="Ras"/>
    <property type="match status" value="1"/>
</dbReference>
<keyword evidence="4" id="KW-1185">Reference proteome</keyword>
<proteinExistence type="predicted"/>
<comment type="caution">
    <text evidence="3">The sequence shown here is derived from an EMBL/GenBank/DDBJ whole genome shotgun (WGS) entry which is preliminary data.</text>
</comment>
<dbReference type="OrthoDB" id="6115935at2759"/>
<dbReference type="GO" id="GO:0005525">
    <property type="term" value="F:GTP binding"/>
    <property type="evidence" value="ECO:0007669"/>
    <property type="project" value="UniProtKB-KW"/>
</dbReference>
<dbReference type="SMART" id="SM00174">
    <property type="entry name" value="RHO"/>
    <property type="match status" value="1"/>
</dbReference>
<dbReference type="InterPro" id="IPR003578">
    <property type="entry name" value="Small_GTPase_Rho"/>
</dbReference>
<dbReference type="Gene3D" id="3.40.50.300">
    <property type="entry name" value="P-loop containing nucleotide triphosphate hydrolases"/>
    <property type="match status" value="1"/>
</dbReference>
<dbReference type="GO" id="GO:0003924">
    <property type="term" value="F:GTPase activity"/>
    <property type="evidence" value="ECO:0007669"/>
    <property type="project" value="InterPro"/>
</dbReference>
<evidence type="ECO:0000256" key="2">
    <source>
        <dbReference type="ARBA" id="ARBA00023134"/>
    </source>
</evidence>
<sequence length="172" mass="20027">MDVYIKSFSKHISYFQDFIEVDNLRRLQYANADVMLLAFEYNNPASFYSIEDKWVGECLKYSKHAKILLVGVQSALEQHAGELILEWQDSCFNPYMPGMIVSGTKVVMTLLHITQDHVNRLKNGWDLLPDEDKATIYYGKPLDLLVKEDRDILLETLFKLSLMNRNIDWFPG</sequence>
<reference evidence="3" key="1">
    <citation type="submission" date="2021-03" db="EMBL/GenBank/DDBJ databases">
        <authorList>
            <person name="Bekaert M."/>
        </authorList>
    </citation>
    <scope>NUCLEOTIDE SEQUENCE</scope>
</reference>
<dbReference type="EMBL" id="CAJPWZ010001433">
    <property type="protein sequence ID" value="CAG2215068.1"/>
    <property type="molecule type" value="Genomic_DNA"/>
</dbReference>
<dbReference type="InterPro" id="IPR027417">
    <property type="entry name" value="P-loop_NTPase"/>
</dbReference>
<accession>A0A8S3S9L6</accession>
<protein>
    <submittedName>
        <fullName evidence="3">Uncharacterized protein</fullName>
    </submittedName>
</protein>
<organism evidence="3 4">
    <name type="scientific">Mytilus edulis</name>
    <name type="common">Blue mussel</name>
    <dbReference type="NCBI Taxonomy" id="6550"/>
    <lineage>
        <taxon>Eukaryota</taxon>
        <taxon>Metazoa</taxon>
        <taxon>Spiralia</taxon>
        <taxon>Lophotrochozoa</taxon>
        <taxon>Mollusca</taxon>
        <taxon>Bivalvia</taxon>
        <taxon>Autobranchia</taxon>
        <taxon>Pteriomorphia</taxon>
        <taxon>Mytilida</taxon>
        <taxon>Mytiloidea</taxon>
        <taxon>Mytilidae</taxon>
        <taxon>Mytilinae</taxon>
        <taxon>Mytilus</taxon>
    </lineage>
</organism>
<evidence type="ECO:0000313" key="3">
    <source>
        <dbReference type="EMBL" id="CAG2215068.1"/>
    </source>
</evidence>
<gene>
    <name evidence="3" type="ORF">MEDL_28794</name>
</gene>
<dbReference type="GO" id="GO:0007264">
    <property type="term" value="P:small GTPase-mediated signal transduction"/>
    <property type="evidence" value="ECO:0007669"/>
    <property type="project" value="InterPro"/>
</dbReference>
<dbReference type="AlphaFoldDB" id="A0A8S3S9L6"/>